<organism evidence="2 3">
    <name type="scientific">Muriicola soli</name>
    <dbReference type="NCBI Taxonomy" id="2507538"/>
    <lineage>
        <taxon>Bacteria</taxon>
        <taxon>Pseudomonadati</taxon>
        <taxon>Bacteroidota</taxon>
        <taxon>Flavobacteriia</taxon>
        <taxon>Flavobacteriales</taxon>
        <taxon>Flavobacteriaceae</taxon>
        <taxon>Muriicola</taxon>
    </lineage>
</organism>
<evidence type="ECO:0000313" key="2">
    <source>
        <dbReference type="EMBL" id="QBA64872.1"/>
    </source>
</evidence>
<dbReference type="KEGG" id="mur:EQY75_10220"/>
<evidence type="ECO:0000313" key="3">
    <source>
        <dbReference type="Proteomes" id="UP000290889"/>
    </source>
</evidence>
<feature type="chain" id="PRO_5019446405" evidence="1">
    <location>
        <begin position="18"/>
        <end position="256"/>
    </location>
</feature>
<protein>
    <submittedName>
        <fullName evidence="2">Uncharacterized protein</fullName>
    </submittedName>
</protein>
<reference evidence="2 3" key="1">
    <citation type="submission" date="2019-01" db="EMBL/GenBank/DDBJ databases">
        <title>Muriicola soli sp. nov., isolated from soil.</title>
        <authorList>
            <person name="Kang H.J."/>
            <person name="Kim S.B."/>
        </authorList>
    </citation>
    <scope>NUCLEOTIDE SEQUENCE [LARGE SCALE GENOMIC DNA]</scope>
    <source>
        <strain evidence="2 3">MMS17-SY002</strain>
    </source>
</reference>
<dbReference type="RefSeq" id="WP_129605580.1">
    <property type="nucleotide sequence ID" value="NZ_CP035544.1"/>
</dbReference>
<name>A0A411EAW6_9FLAO</name>
<proteinExistence type="predicted"/>
<evidence type="ECO:0000256" key="1">
    <source>
        <dbReference type="SAM" id="SignalP"/>
    </source>
</evidence>
<dbReference type="OrthoDB" id="1420518at2"/>
<keyword evidence="3" id="KW-1185">Reference proteome</keyword>
<accession>A0A411EAW6</accession>
<dbReference type="Proteomes" id="UP000290889">
    <property type="component" value="Chromosome"/>
</dbReference>
<gene>
    <name evidence="2" type="ORF">EQY75_10220</name>
</gene>
<sequence length="256" mass="29664">MKRLAFSLILLSSYVLCSQQVGTAAPQIGAVENDPFANFHQRWTPSMQKLFQLVRDDDGKVTHFVGAEVGTPYENDSFELGHVWYKDEDLGEFYYRYNIFSKEIELKKTHLTEEKHQALIRDPNVVLEASIGEKAYHYLTFTTDKDVHEEGYLIKLYQSNEFTLYKHLESKYTEAKPAANSMVNPTPSKFTTFSSYFLQQNNGPIKEISLKRNKFLKQLDPPSAEKMKLYFKKEKTDLSEERQLISAIVHLNKADL</sequence>
<dbReference type="EMBL" id="CP035544">
    <property type="protein sequence ID" value="QBA64872.1"/>
    <property type="molecule type" value="Genomic_DNA"/>
</dbReference>
<dbReference type="AlphaFoldDB" id="A0A411EAW6"/>
<feature type="signal peptide" evidence="1">
    <location>
        <begin position="1"/>
        <end position="17"/>
    </location>
</feature>
<keyword evidence="1" id="KW-0732">Signal</keyword>